<dbReference type="HOGENOM" id="CLU_3015384_0_0_1"/>
<dbReference type="EMBL" id="KI296603">
    <property type="protein sequence ID" value="ESA01265.1"/>
    <property type="molecule type" value="Genomic_DNA"/>
</dbReference>
<evidence type="ECO:0000313" key="1">
    <source>
        <dbReference type="EMBL" id="ESA01265.1"/>
    </source>
</evidence>
<gene>
    <name evidence="1" type="ORF">GLOINDRAFT_7690</name>
</gene>
<proteinExistence type="predicted"/>
<name>U9SZD5_RHIID</name>
<protein>
    <submittedName>
        <fullName evidence="1">Uncharacterized protein</fullName>
    </submittedName>
</protein>
<reference evidence="1" key="1">
    <citation type="submission" date="2013-07" db="EMBL/GenBank/DDBJ databases">
        <title>The genome of an arbuscular mycorrhizal fungus provides insights into the evolution of the oldest plant symbiosis.</title>
        <authorList>
            <consortium name="DOE Joint Genome Institute"/>
            <person name="Tisserant E."/>
            <person name="Malbreil M."/>
            <person name="Kuo A."/>
            <person name="Kohler A."/>
            <person name="Symeonidi A."/>
            <person name="Balestrini R."/>
            <person name="Charron P."/>
            <person name="Duensing N."/>
            <person name="Frei-dit-Frey N."/>
            <person name="Gianinazzi-Pearson V."/>
            <person name="Gilbert B."/>
            <person name="Handa Y."/>
            <person name="Hijri M."/>
            <person name="Kaul R."/>
            <person name="Kawaguchi M."/>
            <person name="Krajinski F."/>
            <person name="Lammers P."/>
            <person name="Lapierre D."/>
            <person name="Masclaux F.G."/>
            <person name="Murat C."/>
            <person name="Morin E."/>
            <person name="Ndikumana S."/>
            <person name="Pagni M."/>
            <person name="Petitpierre D."/>
            <person name="Requena N."/>
            <person name="Rosikiewicz P."/>
            <person name="Riley R."/>
            <person name="Saito K."/>
            <person name="San Clemente H."/>
            <person name="Shapiro H."/>
            <person name="van Tuinen D."/>
            <person name="Becard G."/>
            <person name="Bonfante P."/>
            <person name="Paszkowski U."/>
            <person name="Shachar-Hill Y."/>
            <person name="Young J.P."/>
            <person name="Sanders I.R."/>
            <person name="Henrissat B."/>
            <person name="Rensing S.A."/>
            <person name="Grigoriev I.V."/>
            <person name="Corradi N."/>
            <person name="Roux C."/>
            <person name="Martin F."/>
        </authorList>
    </citation>
    <scope>NUCLEOTIDE SEQUENCE</scope>
    <source>
        <strain evidence="1">DAOM 197198</strain>
    </source>
</reference>
<accession>U9SZD5</accession>
<sequence length="56" mass="6593">MLFENNGIFEWDVIIEKDCNASWVGVPMVVIAIQEIEYYTIIIANHSEMEQKLQYI</sequence>
<dbReference type="AlphaFoldDB" id="U9SZD5"/>
<organism evidence="1">
    <name type="scientific">Rhizophagus irregularis (strain DAOM 181602 / DAOM 197198 / MUCL 43194)</name>
    <name type="common">Arbuscular mycorrhizal fungus</name>
    <name type="synonym">Glomus intraradices</name>
    <dbReference type="NCBI Taxonomy" id="747089"/>
    <lineage>
        <taxon>Eukaryota</taxon>
        <taxon>Fungi</taxon>
        <taxon>Fungi incertae sedis</taxon>
        <taxon>Mucoromycota</taxon>
        <taxon>Glomeromycotina</taxon>
        <taxon>Glomeromycetes</taxon>
        <taxon>Glomerales</taxon>
        <taxon>Glomeraceae</taxon>
        <taxon>Rhizophagus</taxon>
    </lineage>
</organism>